<evidence type="ECO:0000313" key="3">
    <source>
        <dbReference type="Proteomes" id="UP000777265"/>
    </source>
</evidence>
<feature type="region of interest" description="Disordered" evidence="1">
    <location>
        <begin position="1"/>
        <end position="26"/>
    </location>
</feature>
<reference evidence="2" key="2">
    <citation type="submission" date="2020-01" db="EMBL/GenBank/DDBJ databases">
        <authorList>
            <person name="Campanaro S."/>
        </authorList>
    </citation>
    <scope>NUCLEOTIDE SEQUENCE</scope>
    <source>
        <strain evidence="2">AS06rmzACSIP_7</strain>
    </source>
</reference>
<sequence>PAGDSTDPDPSSTLYASEDLLAGQEPCEPVTESEQIIIEAFSSEEPAPETFVLREPEDLPQYVAVADILENEPCAPDTDEPIAEEISGLLDPQRSEMVMLEALEAMIADNGTMSALWCDNLLEEPYRLESLEDRHYSREAQVVCSKILPVEEAANALLEEDGDAFPRGLVDIDLIPPIGAETPADDNPNRLVADLVHHFPEGLMPVHANCEPAEDITRTEARTTIDLPPINDIPLPRSAEREYDGASTAPIFPRGNEQAKAPRTDVLDAHIAELRCRIDDLKSFDITVIKERFDPRIKALGDAVSNTLATIFGRNTPAYWQHAIPSLDTVLVVVGGPKPSPDEVRDAYRRGINDAVAKLTATIETLDKKRRNPAAQAVC</sequence>
<dbReference type="Proteomes" id="UP000777265">
    <property type="component" value="Unassembled WGS sequence"/>
</dbReference>
<dbReference type="EMBL" id="JAAYEE010000057">
    <property type="protein sequence ID" value="NLW34478.1"/>
    <property type="molecule type" value="Genomic_DNA"/>
</dbReference>
<name>A0A971M2A7_9BACT</name>
<evidence type="ECO:0000313" key="2">
    <source>
        <dbReference type="EMBL" id="NLW34478.1"/>
    </source>
</evidence>
<organism evidence="2 3">
    <name type="scientific">Syntrophorhabdus aromaticivorans</name>
    <dbReference type="NCBI Taxonomy" id="328301"/>
    <lineage>
        <taxon>Bacteria</taxon>
        <taxon>Pseudomonadati</taxon>
        <taxon>Thermodesulfobacteriota</taxon>
        <taxon>Syntrophorhabdia</taxon>
        <taxon>Syntrophorhabdales</taxon>
        <taxon>Syntrophorhabdaceae</taxon>
        <taxon>Syntrophorhabdus</taxon>
    </lineage>
</organism>
<protein>
    <submittedName>
        <fullName evidence="2">Uncharacterized protein</fullName>
    </submittedName>
</protein>
<reference evidence="2" key="1">
    <citation type="journal article" date="2020" name="Biotechnol. Biofuels">
        <title>New insights from the biogas microbiome by comprehensive genome-resolved metagenomics of nearly 1600 species originating from multiple anaerobic digesters.</title>
        <authorList>
            <person name="Campanaro S."/>
            <person name="Treu L."/>
            <person name="Rodriguez-R L.M."/>
            <person name="Kovalovszki A."/>
            <person name="Ziels R.M."/>
            <person name="Maus I."/>
            <person name="Zhu X."/>
            <person name="Kougias P.G."/>
            <person name="Basile A."/>
            <person name="Luo G."/>
            <person name="Schluter A."/>
            <person name="Konstantinidis K.T."/>
            <person name="Angelidaki I."/>
        </authorList>
    </citation>
    <scope>NUCLEOTIDE SEQUENCE</scope>
    <source>
        <strain evidence="2">AS06rmzACSIP_7</strain>
    </source>
</reference>
<comment type="caution">
    <text evidence="2">The sequence shown here is derived from an EMBL/GenBank/DDBJ whole genome shotgun (WGS) entry which is preliminary data.</text>
</comment>
<evidence type="ECO:0000256" key="1">
    <source>
        <dbReference type="SAM" id="MobiDB-lite"/>
    </source>
</evidence>
<gene>
    <name evidence="2" type="ORF">GXY80_03200</name>
</gene>
<dbReference type="AlphaFoldDB" id="A0A971M2A7"/>
<feature type="non-terminal residue" evidence="2">
    <location>
        <position position="1"/>
    </location>
</feature>
<proteinExistence type="predicted"/>
<accession>A0A971M2A7</accession>